<dbReference type="Gene3D" id="3.30.160.60">
    <property type="entry name" value="Classic Zinc Finger"/>
    <property type="match status" value="1"/>
</dbReference>
<evidence type="ECO:0000256" key="5">
    <source>
        <dbReference type="ARBA" id="ARBA00023015"/>
    </source>
</evidence>
<dbReference type="PANTHER" id="PTHR46179:SF13">
    <property type="entry name" value="C2H2-TYPE DOMAIN-CONTAINING PROTEIN"/>
    <property type="match status" value="1"/>
</dbReference>
<dbReference type="STRING" id="1745343.A0A2J6PG37"/>
<dbReference type="GO" id="GO:0008270">
    <property type="term" value="F:zinc ion binding"/>
    <property type="evidence" value="ECO:0007669"/>
    <property type="project" value="UniProtKB-KW"/>
</dbReference>
<keyword evidence="12" id="KW-1185">Reference proteome</keyword>
<dbReference type="SMART" id="SM00355">
    <property type="entry name" value="ZnF_C2H2"/>
    <property type="match status" value="3"/>
</dbReference>
<feature type="domain" description="C2H2-type" evidence="10">
    <location>
        <begin position="170"/>
        <end position="199"/>
    </location>
</feature>
<dbReference type="PANTHER" id="PTHR46179">
    <property type="entry name" value="ZINC FINGER PROTEIN"/>
    <property type="match status" value="1"/>
</dbReference>
<evidence type="ECO:0000256" key="7">
    <source>
        <dbReference type="ARBA" id="ARBA00023242"/>
    </source>
</evidence>
<dbReference type="Proteomes" id="UP000235672">
    <property type="component" value="Unassembled WGS sequence"/>
</dbReference>
<proteinExistence type="predicted"/>
<keyword evidence="3 8" id="KW-0863">Zinc-finger</keyword>
<evidence type="ECO:0000256" key="4">
    <source>
        <dbReference type="ARBA" id="ARBA00022833"/>
    </source>
</evidence>
<sequence length="277" mass="30685">MCVTGILQVRVRGVIPRHRRGHGRLLGDIGDAVASVLDALLAVVLFVLLVSETVLSTGSGIDPRQIWRPTELENTLAWNLKTIPRPTSYAVRVITIDSPLQTQSSEIHEKDFVDPEDDPDASSQNVPSSGSSLDLQQPEPAVDILNSPSVFGLGINLFPSIPASNAAARIVCEFPDCEKTFEHRHEYHRHKKSHTRPAKCTHCGAGFETSKDVSRHINSIHAPTKLFFCTFQRCKFSRSSADSHGFPRKDNWRRHMKSRHGLGRDAVLGLEAMAEVN</sequence>
<dbReference type="GO" id="GO:0006357">
    <property type="term" value="P:regulation of transcription by RNA polymerase II"/>
    <property type="evidence" value="ECO:0007669"/>
    <property type="project" value="TreeGrafter"/>
</dbReference>
<dbReference type="OrthoDB" id="3564196at2759"/>
<organism evidence="11 12">
    <name type="scientific">Hyaloscypha hepaticicola</name>
    <dbReference type="NCBI Taxonomy" id="2082293"/>
    <lineage>
        <taxon>Eukaryota</taxon>
        <taxon>Fungi</taxon>
        <taxon>Dikarya</taxon>
        <taxon>Ascomycota</taxon>
        <taxon>Pezizomycotina</taxon>
        <taxon>Leotiomycetes</taxon>
        <taxon>Helotiales</taxon>
        <taxon>Hyaloscyphaceae</taxon>
        <taxon>Hyaloscypha</taxon>
    </lineage>
</organism>
<evidence type="ECO:0000313" key="11">
    <source>
        <dbReference type="EMBL" id="PMD13012.1"/>
    </source>
</evidence>
<evidence type="ECO:0000313" key="12">
    <source>
        <dbReference type="Proteomes" id="UP000235672"/>
    </source>
</evidence>
<evidence type="ECO:0000256" key="1">
    <source>
        <dbReference type="ARBA" id="ARBA00004123"/>
    </source>
</evidence>
<evidence type="ECO:0000256" key="3">
    <source>
        <dbReference type="ARBA" id="ARBA00022771"/>
    </source>
</evidence>
<dbReference type="EMBL" id="KZ613537">
    <property type="protein sequence ID" value="PMD13012.1"/>
    <property type="molecule type" value="Genomic_DNA"/>
</dbReference>
<feature type="domain" description="C2H2-type" evidence="10">
    <location>
        <begin position="198"/>
        <end position="226"/>
    </location>
</feature>
<dbReference type="InterPro" id="IPR013087">
    <property type="entry name" value="Znf_C2H2_type"/>
</dbReference>
<keyword evidence="5" id="KW-0805">Transcription regulation</keyword>
<evidence type="ECO:0000256" key="6">
    <source>
        <dbReference type="ARBA" id="ARBA00023163"/>
    </source>
</evidence>
<feature type="region of interest" description="Disordered" evidence="9">
    <location>
        <begin position="105"/>
        <end position="136"/>
    </location>
</feature>
<dbReference type="SUPFAM" id="SSF57667">
    <property type="entry name" value="beta-beta-alpha zinc fingers"/>
    <property type="match status" value="1"/>
</dbReference>
<protein>
    <recommendedName>
        <fullName evidence="10">C2H2-type domain-containing protein</fullName>
    </recommendedName>
</protein>
<gene>
    <name evidence="11" type="ORF">NA56DRAFT_652044</name>
</gene>
<evidence type="ECO:0000256" key="8">
    <source>
        <dbReference type="PROSITE-ProRule" id="PRU00042"/>
    </source>
</evidence>
<keyword evidence="6" id="KW-0804">Transcription</keyword>
<evidence type="ECO:0000256" key="9">
    <source>
        <dbReference type="SAM" id="MobiDB-lite"/>
    </source>
</evidence>
<keyword evidence="7" id="KW-0539">Nucleus</keyword>
<dbReference type="AlphaFoldDB" id="A0A2J6PG37"/>
<reference evidence="11 12" key="1">
    <citation type="submission" date="2016-05" db="EMBL/GenBank/DDBJ databases">
        <title>A degradative enzymes factory behind the ericoid mycorrhizal symbiosis.</title>
        <authorList>
            <consortium name="DOE Joint Genome Institute"/>
            <person name="Martino E."/>
            <person name="Morin E."/>
            <person name="Grelet G."/>
            <person name="Kuo A."/>
            <person name="Kohler A."/>
            <person name="Daghino S."/>
            <person name="Barry K."/>
            <person name="Choi C."/>
            <person name="Cichocki N."/>
            <person name="Clum A."/>
            <person name="Copeland A."/>
            <person name="Hainaut M."/>
            <person name="Haridas S."/>
            <person name="Labutti K."/>
            <person name="Lindquist E."/>
            <person name="Lipzen A."/>
            <person name="Khouja H.-R."/>
            <person name="Murat C."/>
            <person name="Ohm R."/>
            <person name="Olson A."/>
            <person name="Spatafora J."/>
            <person name="Veneault-Fourrey C."/>
            <person name="Henrissat B."/>
            <person name="Grigoriev I."/>
            <person name="Martin F."/>
            <person name="Perotto S."/>
        </authorList>
    </citation>
    <scope>NUCLEOTIDE SEQUENCE [LARGE SCALE GENOMIC DNA]</scope>
    <source>
        <strain evidence="11 12">UAMH 7357</strain>
    </source>
</reference>
<dbReference type="InterPro" id="IPR036236">
    <property type="entry name" value="Znf_C2H2_sf"/>
</dbReference>
<dbReference type="GO" id="GO:0005634">
    <property type="term" value="C:nucleus"/>
    <property type="evidence" value="ECO:0007669"/>
    <property type="project" value="UniProtKB-SubCell"/>
</dbReference>
<keyword evidence="4" id="KW-0862">Zinc</keyword>
<comment type="subcellular location">
    <subcellularLocation>
        <location evidence="1">Nucleus</location>
    </subcellularLocation>
</comment>
<evidence type="ECO:0000256" key="2">
    <source>
        <dbReference type="ARBA" id="ARBA00022723"/>
    </source>
</evidence>
<keyword evidence="2" id="KW-0479">Metal-binding</keyword>
<dbReference type="InterPro" id="IPR051061">
    <property type="entry name" value="Zinc_finger_trans_reg"/>
</dbReference>
<feature type="compositionally biased region" description="Polar residues" evidence="9">
    <location>
        <begin position="121"/>
        <end position="135"/>
    </location>
</feature>
<dbReference type="PROSITE" id="PS00028">
    <property type="entry name" value="ZINC_FINGER_C2H2_1"/>
    <property type="match status" value="2"/>
</dbReference>
<dbReference type="PROSITE" id="PS50157">
    <property type="entry name" value="ZINC_FINGER_C2H2_2"/>
    <property type="match status" value="2"/>
</dbReference>
<evidence type="ECO:0000259" key="10">
    <source>
        <dbReference type="PROSITE" id="PS50157"/>
    </source>
</evidence>
<accession>A0A2J6PG37</accession>
<name>A0A2J6PG37_9HELO</name>